<reference evidence="1" key="1">
    <citation type="submission" date="2014-05" db="EMBL/GenBank/DDBJ databases">
        <authorList>
            <person name="Pacey E."/>
            <person name="Bowman C.A."/>
            <person name="Russell D.A."/>
            <person name="Pope W.H."/>
            <person name="Jacobs-Sera D."/>
            <person name="Hendrix R.W."/>
            <person name="Hatfull G.F."/>
        </authorList>
    </citation>
    <scope>NUCLEOTIDE SEQUENCE [LARGE SCALE GENOMIC DNA]</scope>
</reference>
<evidence type="ECO:0000313" key="2">
    <source>
        <dbReference type="Proteomes" id="UP000028668"/>
    </source>
</evidence>
<dbReference type="Proteomes" id="UP000028668">
    <property type="component" value="Segment"/>
</dbReference>
<accession>A0A076G9H4</accession>
<name>A0A076G9H4_BPMCO</name>
<proteinExistence type="predicted"/>
<evidence type="ECO:0000313" key="1">
    <source>
        <dbReference type="EMBL" id="AII28318.1"/>
    </source>
</evidence>
<protein>
    <submittedName>
        <fullName evidence="1">Uncharacterized protein</fullName>
    </submittedName>
</protein>
<organism evidence="1 2">
    <name type="scientific">Mycobacterium phage YungJamal</name>
    <dbReference type="NCBI Taxonomy" id="1505226"/>
    <lineage>
        <taxon>Viruses</taxon>
        <taxon>Duplodnaviria</taxon>
        <taxon>Heunggongvirae</taxon>
        <taxon>Uroviricota</taxon>
        <taxon>Caudoviricetes</taxon>
        <taxon>Corndogvirus</taxon>
        <taxon>Mycobacterium phage Corndog</taxon>
    </lineage>
</organism>
<gene>
    <name evidence="1" type="primary">79</name>
    <name evidence="1" type="ORF">PBI_YUNGJAMAL_79</name>
</gene>
<dbReference type="EMBL" id="KJ829260">
    <property type="protein sequence ID" value="AII28318.1"/>
    <property type="molecule type" value="Genomic_DNA"/>
</dbReference>
<sequence>MSYDLDLRSSGDGWVGTFGAILREAVEGITDGGPYSPVEVTLDDGRVLTGTLHGFGSADSVMHGDGLIIELDRIRRFQA</sequence>